<evidence type="ECO:0000313" key="1">
    <source>
        <dbReference type="EMBL" id="OCK87508.1"/>
    </source>
</evidence>
<protein>
    <submittedName>
        <fullName evidence="1">Uncharacterized protein</fullName>
    </submittedName>
</protein>
<dbReference type="Proteomes" id="UP000250078">
    <property type="component" value="Unassembled WGS sequence"/>
</dbReference>
<keyword evidence="2" id="KW-1185">Reference proteome</keyword>
<name>A0ACC8EMI6_9PEZI</name>
<evidence type="ECO:0000313" key="2">
    <source>
        <dbReference type="Proteomes" id="UP000250078"/>
    </source>
</evidence>
<reference evidence="1 2" key="1">
    <citation type="journal article" date="2016" name="Nat. Commun.">
        <title>Ectomycorrhizal ecology is imprinted in the genome of the dominant symbiotic fungus Cenococcum geophilum.</title>
        <authorList>
            <consortium name="DOE Joint Genome Institute"/>
            <person name="Peter M."/>
            <person name="Kohler A."/>
            <person name="Ohm R.A."/>
            <person name="Kuo A."/>
            <person name="Krutzmann J."/>
            <person name="Morin E."/>
            <person name="Arend M."/>
            <person name="Barry K.W."/>
            <person name="Binder M."/>
            <person name="Choi C."/>
            <person name="Clum A."/>
            <person name="Copeland A."/>
            <person name="Grisel N."/>
            <person name="Haridas S."/>
            <person name="Kipfer T."/>
            <person name="LaButti K."/>
            <person name="Lindquist E."/>
            <person name="Lipzen A."/>
            <person name="Maire R."/>
            <person name="Meier B."/>
            <person name="Mihaltcheva S."/>
            <person name="Molinier V."/>
            <person name="Murat C."/>
            <person name="Poggeler S."/>
            <person name="Quandt C.A."/>
            <person name="Sperisen C."/>
            <person name="Tritt A."/>
            <person name="Tisserant E."/>
            <person name="Crous P.W."/>
            <person name="Henrissat B."/>
            <person name="Nehls U."/>
            <person name="Egli S."/>
            <person name="Spatafora J.W."/>
            <person name="Grigoriev I.V."/>
            <person name="Martin F.M."/>
        </authorList>
    </citation>
    <scope>NUCLEOTIDE SEQUENCE [LARGE SCALE GENOMIC DNA]</scope>
    <source>
        <strain evidence="1 2">1.58</strain>
    </source>
</reference>
<gene>
    <name evidence="1" type="ORF">K441DRAFT_354503</name>
</gene>
<organism evidence="1 2">
    <name type="scientific">Cenococcum geophilum 1.58</name>
    <dbReference type="NCBI Taxonomy" id="794803"/>
    <lineage>
        <taxon>Eukaryota</taxon>
        <taxon>Fungi</taxon>
        <taxon>Dikarya</taxon>
        <taxon>Ascomycota</taxon>
        <taxon>Pezizomycotina</taxon>
        <taxon>Dothideomycetes</taxon>
        <taxon>Pleosporomycetidae</taxon>
        <taxon>Gloniales</taxon>
        <taxon>Gloniaceae</taxon>
        <taxon>Cenococcum</taxon>
    </lineage>
</organism>
<sequence>MAPGIDAFLFLSAFTRASKNTTVNDHSTLVLNHTSVTKDFDSLRFEAAASQQLALGDIPQDPQPETPLSTFLISSPYNEKYHLLDLTTLDLPNRLFAKALSALRPIRQDYATAAYVESLNWSKVLGKLRELCAAAGHEWIAHSFYVVIFRSKLKPVIDDTLLYELDFHSHGEATESGGLLKYWFGAPNEERRNLATCLWRSKEDAREGGLGPWHKKARAAARELYAEITFTSHRFTVGDGVKDWTFEDWVDKAE</sequence>
<proteinExistence type="predicted"/>
<dbReference type="EMBL" id="KV748260">
    <property type="protein sequence ID" value="OCK87508.1"/>
    <property type="molecule type" value="Genomic_DNA"/>
</dbReference>
<accession>A0ACC8EMI6</accession>